<name>A0AAW2MDY9_SESRA</name>
<dbReference type="Pfam" id="PF02992">
    <property type="entry name" value="Transposase_21"/>
    <property type="match status" value="1"/>
</dbReference>
<protein>
    <submittedName>
        <fullName evidence="1">Uncharacterized protein</fullName>
    </submittedName>
</protein>
<dbReference type="PANTHER" id="PTHR10775:SF182">
    <property type="entry name" value="TRANSPOSON, EN_SPM-LIKE, TRANSPOSASE-ASSOCIATED DOMAIN PROTEIN-RELATED"/>
    <property type="match status" value="1"/>
</dbReference>
<dbReference type="PANTHER" id="PTHR10775">
    <property type="entry name" value="OS08G0208400 PROTEIN"/>
    <property type="match status" value="1"/>
</dbReference>
<sequence length="160" mass="19232">LLQLWHAGVRTYDHATDNAFLMWAVLMWTMNDLPVYGMMSGWSTAGVMGYPICMDDTRAFHLQHVDEEKHLWDLSYWSTLLIRYNLDVMHIEKNVFDNIFNTVMDIKRKMKDNMNARRDLKIIYNHLELELDERRPNIIPKVVYTLAKEQKRRVCEWIRV</sequence>
<comment type="caution">
    <text evidence="1">The sequence shown here is derived from an EMBL/GenBank/DDBJ whole genome shotgun (WGS) entry which is preliminary data.</text>
</comment>
<dbReference type="EMBL" id="JACGWJ010000022">
    <property type="protein sequence ID" value="KAL0329064.1"/>
    <property type="molecule type" value="Genomic_DNA"/>
</dbReference>
<evidence type="ECO:0000313" key="1">
    <source>
        <dbReference type="EMBL" id="KAL0329064.1"/>
    </source>
</evidence>
<organism evidence="1">
    <name type="scientific">Sesamum radiatum</name>
    <name type="common">Black benniseed</name>
    <dbReference type="NCBI Taxonomy" id="300843"/>
    <lineage>
        <taxon>Eukaryota</taxon>
        <taxon>Viridiplantae</taxon>
        <taxon>Streptophyta</taxon>
        <taxon>Embryophyta</taxon>
        <taxon>Tracheophyta</taxon>
        <taxon>Spermatophyta</taxon>
        <taxon>Magnoliopsida</taxon>
        <taxon>eudicotyledons</taxon>
        <taxon>Gunneridae</taxon>
        <taxon>Pentapetalae</taxon>
        <taxon>asterids</taxon>
        <taxon>lamiids</taxon>
        <taxon>Lamiales</taxon>
        <taxon>Pedaliaceae</taxon>
        <taxon>Sesamum</taxon>
    </lineage>
</organism>
<accession>A0AAW2MDY9</accession>
<gene>
    <name evidence="1" type="ORF">Sradi_4893100</name>
</gene>
<feature type="non-terminal residue" evidence="1">
    <location>
        <position position="1"/>
    </location>
</feature>
<reference evidence="1" key="1">
    <citation type="submission" date="2020-06" db="EMBL/GenBank/DDBJ databases">
        <authorList>
            <person name="Li T."/>
            <person name="Hu X."/>
            <person name="Zhang T."/>
            <person name="Song X."/>
            <person name="Zhang H."/>
            <person name="Dai N."/>
            <person name="Sheng W."/>
            <person name="Hou X."/>
            <person name="Wei L."/>
        </authorList>
    </citation>
    <scope>NUCLEOTIDE SEQUENCE</scope>
    <source>
        <strain evidence="1">G02</strain>
        <tissue evidence="1">Leaf</tissue>
    </source>
</reference>
<dbReference type="InterPro" id="IPR004242">
    <property type="entry name" value="Transposase_21"/>
</dbReference>
<reference evidence="1" key="2">
    <citation type="journal article" date="2024" name="Plant">
        <title>Genomic evolution and insights into agronomic trait innovations of Sesamum species.</title>
        <authorList>
            <person name="Miao H."/>
            <person name="Wang L."/>
            <person name="Qu L."/>
            <person name="Liu H."/>
            <person name="Sun Y."/>
            <person name="Le M."/>
            <person name="Wang Q."/>
            <person name="Wei S."/>
            <person name="Zheng Y."/>
            <person name="Lin W."/>
            <person name="Duan Y."/>
            <person name="Cao H."/>
            <person name="Xiong S."/>
            <person name="Wang X."/>
            <person name="Wei L."/>
            <person name="Li C."/>
            <person name="Ma Q."/>
            <person name="Ju M."/>
            <person name="Zhao R."/>
            <person name="Li G."/>
            <person name="Mu C."/>
            <person name="Tian Q."/>
            <person name="Mei H."/>
            <person name="Zhang T."/>
            <person name="Gao T."/>
            <person name="Zhang H."/>
        </authorList>
    </citation>
    <scope>NUCLEOTIDE SEQUENCE</scope>
    <source>
        <strain evidence="1">G02</strain>
    </source>
</reference>
<proteinExistence type="predicted"/>
<dbReference type="AlphaFoldDB" id="A0AAW2MDY9"/>